<gene>
    <name evidence="1" type="ORF">AYI69_g9896</name>
</gene>
<accession>A0A1R1X9G3</accession>
<comment type="caution">
    <text evidence="1">The sequence shown here is derived from an EMBL/GenBank/DDBJ whole genome shotgun (WGS) entry which is preliminary data.</text>
</comment>
<protein>
    <submittedName>
        <fullName evidence="1">Uncharacterized protein</fullName>
    </submittedName>
</protein>
<dbReference type="AlphaFoldDB" id="A0A1R1X9G3"/>
<reference evidence="2" key="1">
    <citation type="submission" date="2017-01" db="EMBL/GenBank/DDBJ databases">
        <authorList>
            <person name="Wang Y."/>
            <person name="White M."/>
            <person name="Kvist S."/>
            <person name="Moncalvo J.-M."/>
        </authorList>
    </citation>
    <scope>NUCLEOTIDE SEQUENCE [LARGE SCALE GENOMIC DNA]</scope>
    <source>
        <strain evidence="2">ID-206-W2</strain>
    </source>
</reference>
<dbReference type="Proteomes" id="UP000187429">
    <property type="component" value="Unassembled WGS sequence"/>
</dbReference>
<proteinExistence type="predicted"/>
<dbReference type="EMBL" id="LSSM01006179">
    <property type="protein sequence ID" value="OMJ11252.1"/>
    <property type="molecule type" value="Genomic_DNA"/>
</dbReference>
<keyword evidence="2" id="KW-1185">Reference proteome</keyword>
<sequence>MESRKFNPGFQRIVSVLCFDRVRGFVWCSRPSTWQKYSLDALRYPINGST</sequence>
<organism evidence="1 2">
    <name type="scientific">Smittium culicis</name>
    <dbReference type="NCBI Taxonomy" id="133412"/>
    <lineage>
        <taxon>Eukaryota</taxon>
        <taxon>Fungi</taxon>
        <taxon>Fungi incertae sedis</taxon>
        <taxon>Zoopagomycota</taxon>
        <taxon>Kickxellomycotina</taxon>
        <taxon>Harpellomycetes</taxon>
        <taxon>Harpellales</taxon>
        <taxon>Legeriomycetaceae</taxon>
        <taxon>Smittium</taxon>
    </lineage>
</organism>
<evidence type="ECO:0000313" key="2">
    <source>
        <dbReference type="Proteomes" id="UP000187429"/>
    </source>
</evidence>
<feature type="non-terminal residue" evidence="1">
    <location>
        <position position="50"/>
    </location>
</feature>
<name>A0A1R1X9G3_9FUNG</name>
<evidence type="ECO:0000313" key="1">
    <source>
        <dbReference type="EMBL" id="OMJ11252.1"/>
    </source>
</evidence>